<name>A0A1R2BCN5_9CILI</name>
<dbReference type="InterPro" id="IPR013694">
    <property type="entry name" value="VIT"/>
</dbReference>
<reference evidence="3 4" key="1">
    <citation type="submission" date="2016-11" db="EMBL/GenBank/DDBJ databases">
        <title>The macronuclear genome of Stentor coeruleus: a giant cell with tiny introns.</title>
        <authorList>
            <person name="Slabodnick M."/>
            <person name="Ruby J.G."/>
            <person name="Reiff S.B."/>
            <person name="Swart E.C."/>
            <person name="Gosai S."/>
            <person name="Prabakaran S."/>
            <person name="Witkowska E."/>
            <person name="Larue G.E."/>
            <person name="Fisher S."/>
            <person name="Freeman R.M."/>
            <person name="Gunawardena J."/>
            <person name="Chu W."/>
            <person name="Stover N.A."/>
            <person name="Gregory B.D."/>
            <person name="Nowacki M."/>
            <person name="Derisi J."/>
            <person name="Roy S.W."/>
            <person name="Marshall W.F."/>
            <person name="Sood P."/>
        </authorList>
    </citation>
    <scope>NUCLEOTIDE SEQUENCE [LARGE SCALE GENOMIC DNA]</scope>
    <source>
        <strain evidence="3">WM001</strain>
    </source>
</reference>
<evidence type="ECO:0000259" key="1">
    <source>
        <dbReference type="PROSITE" id="PS50234"/>
    </source>
</evidence>
<dbReference type="Proteomes" id="UP000187209">
    <property type="component" value="Unassembled WGS sequence"/>
</dbReference>
<sequence length="720" mass="80726">MIKCHCCYIGRYQASLDPKNTCKIPLQSVETKIFIQDSLATISLFQTFTNKEKKPLEVEYKIPIDENSVITSLQIHLPNGITLKSYIRENSQAAEAYNDAISSGHTALLSSSNTPDYLTINIGNLHPNAEVQVELTYSTPLSSLQNSWILTLPYDFFKVICPCNYKLSLTLISTSPIINYTSTYPLIWDIHENSLSLKGCFEALNTKDITKAFSIQYQNFNSNEPSCIVSQYKSQYVAMISFIPFPNVSLDSIEGSGEFIFIIDCSGSMIGKKIILARNSAILFLKSLPRDSYFNIVAFGSHYKLFYPQSQRADEKSVAKTMKMLGDLEADMGGTDIFNPLGAVLNNGIIENYPKSIFLITDGCVERPENVIGLIKRHEGICRVHSFGIGSDADRNLIRNSAKAGRGNAYFVEKSKDLAHSVINALKKSVVPSLNKWESTWQGEIYPKNEDLGFVFYGEPCIQYILMDSIPSHMVTIKCYDNFKGTNIEIPINNFQIVENPDIIKLWAKHKISHLEKSSDQNSKEIISLSTFFQIPSILTSFICIIENENPTISDLKHVPISINKPDPFIPSNSSGFKLKSSSHAFYTSAKKSSGCCGAGGTHSARSSAPSVKKSEVVLSKNDLTFSKIVELQNFEGFWPYDEVVKIYFDLKKVLEVLKERGYDKNIVATVFIIALLRVKFADKKQEWELIEKKAVKFISQCINDIDEVIGKIIIFLPSD</sequence>
<evidence type="ECO:0000259" key="2">
    <source>
        <dbReference type="PROSITE" id="PS51468"/>
    </source>
</evidence>
<dbReference type="PROSITE" id="PS51468">
    <property type="entry name" value="VIT"/>
    <property type="match status" value="1"/>
</dbReference>
<protein>
    <recommendedName>
        <fullName evidence="5">VWFA domain-containing protein</fullName>
    </recommendedName>
</protein>
<organism evidence="3 4">
    <name type="scientific">Stentor coeruleus</name>
    <dbReference type="NCBI Taxonomy" id="5963"/>
    <lineage>
        <taxon>Eukaryota</taxon>
        <taxon>Sar</taxon>
        <taxon>Alveolata</taxon>
        <taxon>Ciliophora</taxon>
        <taxon>Postciliodesmatophora</taxon>
        <taxon>Heterotrichea</taxon>
        <taxon>Heterotrichida</taxon>
        <taxon>Stentoridae</taxon>
        <taxon>Stentor</taxon>
    </lineage>
</organism>
<comment type="caution">
    <text evidence="3">The sequence shown here is derived from an EMBL/GenBank/DDBJ whole genome shotgun (WGS) entry which is preliminary data.</text>
</comment>
<dbReference type="EMBL" id="MPUH01000745">
    <property type="protein sequence ID" value="OMJ74517.1"/>
    <property type="molecule type" value="Genomic_DNA"/>
</dbReference>
<evidence type="ECO:0000313" key="4">
    <source>
        <dbReference type="Proteomes" id="UP000187209"/>
    </source>
</evidence>
<dbReference type="AlphaFoldDB" id="A0A1R2BCN5"/>
<gene>
    <name evidence="3" type="ORF">SteCoe_26519</name>
</gene>
<accession>A0A1R2BCN5</accession>
<dbReference type="SMART" id="SM00609">
    <property type="entry name" value="VIT"/>
    <property type="match status" value="1"/>
</dbReference>
<dbReference type="PANTHER" id="PTHR45737:SF6">
    <property type="entry name" value="VON WILLEBRAND FACTOR A DOMAIN-CONTAINING PROTEIN 5A"/>
    <property type="match status" value="1"/>
</dbReference>
<feature type="domain" description="VWFA" evidence="1">
    <location>
        <begin position="258"/>
        <end position="426"/>
    </location>
</feature>
<dbReference type="SUPFAM" id="SSF53300">
    <property type="entry name" value="vWA-like"/>
    <property type="match status" value="1"/>
</dbReference>
<evidence type="ECO:0000313" key="3">
    <source>
        <dbReference type="EMBL" id="OMJ74517.1"/>
    </source>
</evidence>
<dbReference type="InterPro" id="IPR002035">
    <property type="entry name" value="VWF_A"/>
</dbReference>
<dbReference type="PROSITE" id="PS50234">
    <property type="entry name" value="VWFA"/>
    <property type="match status" value="1"/>
</dbReference>
<dbReference type="Pfam" id="PF08487">
    <property type="entry name" value="VIT"/>
    <property type="match status" value="1"/>
</dbReference>
<dbReference type="PANTHER" id="PTHR45737">
    <property type="entry name" value="VON WILLEBRAND FACTOR A DOMAIN-CONTAINING PROTEIN 5A"/>
    <property type="match status" value="1"/>
</dbReference>
<dbReference type="InterPro" id="IPR036465">
    <property type="entry name" value="vWFA_dom_sf"/>
</dbReference>
<dbReference type="OrthoDB" id="312927at2759"/>
<keyword evidence="4" id="KW-1185">Reference proteome</keyword>
<dbReference type="Gene3D" id="3.40.50.410">
    <property type="entry name" value="von Willebrand factor, type A domain"/>
    <property type="match status" value="1"/>
</dbReference>
<evidence type="ECO:0008006" key="5">
    <source>
        <dbReference type="Google" id="ProtNLM"/>
    </source>
</evidence>
<dbReference type="Pfam" id="PF13768">
    <property type="entry name" value="VWA_3"/>
    <property type="match status" value="1"/>
</dbReference>
<proteinExistence type="predicted"/>
<dbReference type="SMART" id="SM00327">
    <property type="entry name" value="VWA"/>
    <property type="match status" value="1"/>
</dbReference>
<feature type="domain" description="VIT" evidence="2">
    <location>
        <begin position="10"/>
        <end position="139"/>
    </location>
</feature>